<feature type="region of interest" description="Disordered" evidence="4">
    <location>
        <begin position="405"/>
        <end position="444"/>
    </location>
</feature>
<dbReference type="Gene3D" id="1.20.5.170">
    <property type="match status" value="1"/>
</dbReference>
<gene>
    <name evidence="6" type="ORF">CTheo_2688</name>
</gene>
<dbReference type="InterPro" id="IPR004827">
    <property type="entry name" value="bZIP"/>
</dbReference>
<sequence length="570" mass="61192">MAFDAQTLWDLSGPITMPAMSDDDFMMLLEKQMQAAHPTTNVQHQSMVAPSAVMAPPQPVDTLTPPLTDESSPSPPASAGDTSKRKAGDDGDDGQPRAKVQHKANDDGVNSQPQDDASKKPPTRRKSGGNTGLSDEGRLAKRKEQNRAAQRAFRDRKEKHVRDLEDKIQELEQKYATSESENTNLKDLLRRLQSENMMLKQSAFTFEFNPTEKPNHQATSPTANTASSHSSGSTNPFTSPSHSGSSASPESSTSNYVSKSPNNSLFNTPSPNINAQPESRELVTVNPAGFLAFSNQATVTQPTPATPALAMSSPGAGPSSISQDAFNQNSLFTSYRDPTSYSLGLPFGDFNTLTAPNVAAEFGMDFGMDMTMGNDLGAFGLGSDFDDLFGGQLGALDGTNSYGGVGSSATSPATTNLMTPQSAGISTPPQSGSTSMPQSATATPAPQQIIIDGLPSVGESARVECSIKAPGPNDWRRCPKTRQEFVDLVRNDTTQPSTFGPPLNTEDKANIEEEWQQFRQRPGFQLAKEPDMDKLCNELFDKAQCTELKTRMKQSMMRIAKDLANGPPPA</sequence>
<dbReference type="SUPFAM" id="SSF57959">
    <property type="entry name" value="Leucine zipper domain"/>
    <property type="match status" value="1"/>
</dbReference>
<evidence type="ECO:0000256" key="1">
    <source>
        <dbReference type="ARBA" id="ARBA00004123"/>
    </source>
</evidence>
<dbReference type="GO" id="GO:0000976">
    <property type="term" value="F:transcription cis-regulatory region binding"/>
    <property type="evidence" value="ECO:0007669"/>
    <property type="project" value="InterPro"/>
</dbReference>
<dbReference type="SMART" id="SM00338">
    <property type="entry name" value="BRLZ"/>
    <property type="match status" value="1"/>
</dbReference>
<dbReference type="InterPro" id="IPR046347">
    <property type="entry name" value="bZIP_sf"/>
</dbReference>
<dbReference type="GO" id="GO:0001228">
    <property type="term" value="F:DNA-binding transcription activator activity, RNA polymerase II-specific"/>
    <property type="evidence" value="ECO:0007669"/>
    <property type="project" value="TreeGrafter"/>
</dbReference>
<dbReference type="PROSITE" id="PS00036">
    <property type="entry name" value="BZIP_BASIC"/>
    <property type="match status" value="1"/>
</dbReference>
<dbReference type="SUPFAM" id="SSF111430">
    <property type="entry name" value="YAP1 redox domain"/>
    <property type="match status" value="1"/>
</dbReference>
<comment type="caution">
    <text evidence="6">The sequence shown here is derived from an EMBL/GenBank/DDBJ whole genome shotgun (WGS) entry which is preliminary data.</text>
</comment>
<dbReference type="Gene3D" id="1.10.238.100">
    <property type="entry name" value="YAP1 redox domain. Chain B"/>
    <property type="match status" value="1"/>
</dbReference>
<evidence type="ECO:0000256" key="3">
    <source>
        <dbReference type="ARBA" id="ARBA00023242"/>
    </source>
</evidence>
<dbReference type="InterPro" id="IPR023167">
    <property type="entry name" value="Yap1_redox_dom_sf"/>
</dbReference>
<dbReference type="AlphaFoldDB" id="A0A5N5QRN5"/>
<dbReference type="PANTHER" id="PTHR40621">
    <property type="entry name" value="TRANSCRIPTION FACTOR KAPC-RELATED"/>
    <property type="match status" value="1"/>
</dbReference>
<dbReference type="Proteomes" id="UP000383932">
    <property type="component" value="Unassembled WGS sequence"/>
</dbReference>
<dbReference type="GO" id="GO:0005737">
    <property type="term" value="C:cytoplasm"/>
    <property type="evidence" value="ECO:0007669"/>
    <property type="project" value="UniProtKB-SubCell"/>
</dbReference>
<feature type="region of interest" description="Disordered" evidence="4">
    <location>
        <begin position="203"/>
        <end position="275"/>
    </location>
</feature>
<dbReference type="InterPro" id="IPR050936">
    <property type="entry name" value="AP-1-like"/>
</dbReference>
<reference evidence="6 7" key="1">
    <citation type="journal article" date="2019" name="Fungal Biol. Biotechnol.">
        <title>Draft genome sequence of fastidious pathogen Ceratobasidium theobromae, which causes vascular-streak dieback in Theobroma cacao.</title>
        <authorList>
            <person name="Ali S.S."/>
            <person name="Asman A."/>
            <person name="Shao J."/>
            <person name="Firmansyah A.P."/>
            <person name="Susilo A.W."/>
            <person name="Rosmana A."/>
            <person name="McMahon P."/>
            <person name="Junaid M."/>
            <person name="Guest D."/>
            <person name="Kheng T.Y."/>
            <person name="Meinhardt L.W."/>
            <person name="Bailey B.A."/>
        </authorList>
    </citation>
    <scope>NUCLEOTIDE SEQUENCE [LARGE SCALE GENOMIC DNA]</scope>
    <source>
        <strain evidence="6 7">CT2</strain>
    </source>
</reference>
<feature type="compositionally biased region" description="Polar residues" evidence="4">
    <location>
        <begin position="216"/>
        <end position="238"/>
    </location>
</feature>
<feature type="region of interest" description="Disordered" evidence="4">
    <location>
        <begin position="304"/>
        <end position="324"/>
    </location>
</feature>
<feature type="compositionally biased region" description="Polar residues" evidence="4">
    <location>
        <begin position="407"/>
        <end position="444"/>
    </location>
</feature>
<dbReference type="EMBL" id="SSOP01000029">
    <property type="protein sequence ID" value="KAB5593836.1"/>
    <property type="molecule type" value="Genomic_DNA"/>
</dbReference>
<protein>
    <recommendedName>
        <fullName evidence="5">BZIP domain-containing protein</fullName>
    </recommendedName>
</protein>
<dbReference type="OrthoDB" id="2593073at2759"/>
<evidence type="ECO:0000259" key="5">
    <source>
        <dbReference type="PROSITE" id="PS50217"/>
    </source>
</evidence>
<feature type="domain" description="BZIP" evidence="5">
    <location>
        <begin position="136"/>
        <end position="199"/>
    </location>
</feature>
<evidence type="ECO:0000256" key="4">
    <source>
        <dbReference type="SAM" id="MobiDB-lite"/>
    </source>
</evidence>
<name>A0A5N5QRN5_9AGAM</name>
<dbReference type="CDD" id="cd14688">
    <property type="entry name" value="bZIP_YAP"/>
    <property type="match status" value="1"/>
</dbReference>
<evidence type="ECO:0000313" key="7">
    <source>
        <dbReference type="Proteomes" id="UP000383932"/>
    </source>
</evidence>
<comment type="subcellular location">
    <subcellularLocation>
        <location evidence="2">Cytoplasm</location>
    </subcellularLocation>
    <subcellularLocation>
        <location evidence="1">Nucleus</location>
    </subcellularLocation>
</comment>
<keyword evidence="3" id="KW-0539">Nucleus</keyword>
<dbReference type="PANTHER" id="PTHR40621:SF6">
    <property type="entry name" value="AP-1-LIKE TRANSCRIPTION FACTOR YAP1-RELATED"/>
    <property type="match status" value="1"/>
</dbReference>
<feature type="compositionally biased region" description="Polar residues" evidence="4">
    <location>
        <begin position="255"/>
        <end position="275"/>
    </location>
</feature>
<keyword evidence="7" id="KW-1185">Reference proteome</keyword>
<organism evidence="6 7">
    <name type="scientific">Ceratobasidium theobromae</name>
    <dbReference type="NCBI Taxonomy" id="1582974"/>
    <lineage>
        <taxon>Eukaryota</taxon>
        <taxon>Fungi</taxon>
        <taxon>Dikarya</taxon>
        <taxon>Basidiomycota</taxon>
        <taxon>Agaricomycotina</taxon>
        <taxon>Agaricomycetes</taxon>
        <taxon>Cantharellales</taxon>
        <taxon>Ceratobasidiaceae</taxon>
        <taxon>Ceratobasidium</taxon>
    </lineage>
</organism>
<accession>A0A5N5QRN5</accession>
<evidence type="ECO:0000313" key="6">
    <source>
        <dbReference type="EMBL" id="KAB5593836.1"/>
    </source>
</evidence>
<evidence type="ECO:0000256" key="2">
    <source>
        <dbReference type="ARBA" id="ARBA00004496"/>
    </source>
</evidence>
<dbReference type="GO" id="GO:0090575">
    <property type="term" value="C:RNA polymerase II transcription regulator complex"/>
    <property type="evidence" value="ECO:0007669"/>
    <property type="project" value="TreeGrafter"/>
</dbReference>
<feature type="compositionally biased region" description="Low complexity" evidence="4">
    <location>
        <begin position="239"/>
        <end position="254"/>
    </location>
</feature>
<feature type="compositionally biased region" description="Basic and acidic residues" evidence="4">
    <location>
        <begin position="135"/>
        <end position="163"/>
    </location>
</feature>
<dbReference type="PROSITE" id="PS50217">
    <property type="entry name" value="BZIP"/>
    <property type="match status" value="1"/>
</dbReference>
<feature type="compositionally biased region" description="Polar residues" evidence="4">
    <location>
        <begin position="37"/>
        <end position="48"/>
    </location>
</feature>
<feature type="region of interest" description="Disordered" evidence="4">
    <location>
        <begin position="36"/>
        <end position="163"/>
    </location>
</feature>
<dbReference type="Pfam" id="PF00170">
    <property type="entry name" value="bZIP_1"/>
    <property type="match status" value="1"/>
</dbReference>
<proteinExistence type="predicted"/>